<protein>
    <submittedName>
        <fullName evidence="1">Uncharacterized protein</fullName>
    </submittedName>
</protein>
<keyword evidence="2" id="KW-1185">Reference proteome</keyword>
<organism evidence="1 2">
    <name type="scientific">Scrofimicrobium canadense</name>
    <dbReference type="NCBI Taxonomy" id="2652290"/>
    <lineage>
        <taxon>Bacteria</taxon>
        <taxon>Bacillati</taxon>
        <taxon>Actinomycetota</taxon>
        <taxon>Actinomycetes</taxon>
        <taxon>Actinomycetales</taxon>
        <taxon>Actinomycetaceae</taxon>
        <taxon>Scrofimicrobium</taxon>
    </lineage>
</organism>
<dbReference type="AlphaFoldDB" id="A0A6N7W7G5"/>
<reference evidence="1 2" key="1">
    <citation type="submission" date="2019-08" db="EMBL/GenBank/DDBJ databases">
        <title>In-depth cultivation of the pig gut microbiome towards novel bacterial diversity and tailored functional studies.</title>
        <authorList>
            <person name="Wylensek D."/>
            <person name="Hitch T.C.A."/>
            <person name="Clavel T."/>
        </authorList>
    </citation>
    <scope>NUCLEOTIDE SEQUENCE [LARGE SCALE GENOMIC DNA]</scope>
    <source>
        <strain evidence="1 2">WB03_NA08</strain>
    </source>
</reference>
<sequence>MHVMTKYLDTRKAAINALEDFALMENLAELPAEEMGEQLRADLEAPASPRLDGMPGAHDPKAGEARVCATLDKIDFLGERRRQAREYLDWFLPAWARLTDDERFVLETFFLGNGSQEEAVERISDHFYVERSSAYRRKNRALERFAKALYGA</sequence>
<proteinExistence type="predicted"/>
<dbReference type="EMBL" id="VULO01000015">
    <property type="protein sequence ID" value="MSS85331.1"/>
    <property type="molecule type" value="Genomic_DNA"/>
</dbReference>
<accession>A0A6N7W7G5</accession>
<comment type="caution">
    <text evidence="1">The sequence shown here is derived from an EMBL/GenBank/DDBJ whole genome shotgun (WGS) entry which is preliminary data.</text>
</comment>
<dbReference type="SUPFAM" id="SSF88659">
    <property type="entry name" value="Sigma3 and sigma4 domains of RNA polymerase sigma factors"/>
    <property type="match status" value="1"/>
</dbReference>
<evidence type="ECO:0000313" key="2">
    <source>
        <dbReference type="Proteomes" id="UP000470875"/>
    </source>
</evidence>
<name>A0A6N7W7G5_9ACTO</name>
<dbReference type="Proteomes" id="UP000470875">
    <property type="component" value="Unassembled WGS sequence"/>
</dbReference>
<evidence type="ECO:0000313" key="1">
    <source>
        <dbReference type="EMBL" id="MSS85331.1"/>
    </source>
</evidence>
<gene>
    <name evidence="1" type="ORF">FYJ24_11330</name>
</gene>
<dbReference type="InterPro" id="IPR013324">
    <property type="entry name" value="RNA_pol_sigma_r3/r4-like"/>
</dbReference>